<feature type="region of interest" description="Disordered" evidence="1">
    <location>
        <begin position="108"/>
        <end position="156"/>
    </location>
</feature>
<feature type="compositionally biased region" description="Basic and acidic residues" evidence="1">
    <location>
        <begin position="108"/>
        <end position="117"/>
    </location>
</feature>
<evidence type="ECO:0000313" key="2">
    <source>
        <dbReference type="EMBL" id="GHI52762.1"/>
    </source>
</evidence>
<sequence>MLVPYIKGRRGWPGIRPACLTEESSTVNLLSATAAPGVAEHAEALADAACELHDAARSPDSWSEAAAEDAVEAMETTALALRGVHPAAAVATDAVFQALARLRRDLGLPAGDTRDDQDQAVTPPSPIRRRTARRGLGPGYQGVRIPQGRPRPAVGE</sequence>
<keyword evidence="3" id="KW-1185">Reference proteome</keyword>
<reference evidence="3" key="1">
    <citation type="submission" date="2023-07" db="EMBL/GenBank/DDBJ databases">
        <title>Whole genome shotgun sequence of Streptomyces achromogenes subsp. rubradiris NBRC 14000.</title>
        <authorList>
            <person name="Komaki H."/>
            <person name="Tamura T."/>
        </authorList>
    </citation>
    <scope>NUCLEOTIDE SEQUENCE [LARGE SCALE GENOMIC DNA]</scope>
    <source>
        <strain evidence="3">NBRC 14000</strain>
    </source>
</reference>
<protein>
    <submittedName>
        <fullName evidence="2">Uncharacterized protein</fullName>
    </submittedName>
</protein>
<comment type="caution">
    <text evidence="2">The sequence shown here is derived from an EMBL/GenBank/DDBJ whole genome shotgun (WGS) entry which is preliminary data.</text>
</comment>
<dbReference type="Proteomes" id="UP000646738">
    <property type="component" value="Unassembled WGS sequence"/>
</dbReference>
<proteinExistence type="predicted"/>
<organism evidence="2 3">
    <name type="scientific">Streptomyces rubradiris</name>
    <name type="common">Streptomyces achromogenes subsp. rubradiris</name>
    <dbReference type="NCBI Taxonomy" id="285531"/>
    <lineage>
        <taxon>Bacteria</taxon>
        <taxon>Bacillati</taxon>
        <taxon>Actinomycetota</taxon>
        <taxon>Actinomycetes</taxon>
        <taxon>Kitasatosporales</taxon>
        <taxon>Streptomycetaceae</taxon>
        <taxon>Streptomyces</taxon>
    </lineage>
</organism>
<accession>A0ABQ3RA80</accession>
<evidence type="ECO:0000313" key="3">
    <source>
        <dbReference type="Proteomes" id="UP000646738"/>
    </source>
</evidence>
<gene>
    <name evidence="2" type="ORF">Srubr_26080</name>
</gene>
<evidence type="ECO:0000256" key="1">
    <source>
        <dbReference type="SAM" id="MobiDB-lite"/>
    </source>
</evidence>
<dbReference type="EMBL" id="BNEA01000010">
    <property type="protein sequence ID" value="GHI52762.1"/>
    <property type="molecule type" value="Genomic_DNA"/>
</dbReference>
<name>A0ABQ3RA80_STRRR</name>